<dbReference type="RefSeq" id="WP_203935816.1">
    <property type="nucleotide sequence ID" value="NZ_BOON01000045.1"/>
</dbReference>
<reference evidence="6" key="1">
    <citation type="submission" date="2021-01" db="EMBL/GenBank/DDBJ databases">
        <title>Whole genome shotgun sequence of Planosporangium mesophilum NBRC 109066.</title>
        <authorList>
            <person name="Komaki H."/>
            <person name="Tamura T."/>
        </authorList>
    </citation>
    <scope>NUCLEOTIDE SEQUENCE</scope>
    <source>
        <strain evidence="6">NBRC 109066</strain>
    </source>
</reference>
<dbReference type="InterPro" id="IPR029016">
    <property type="entry name" value="GAF-like_dom_sf"/>
</dbReference>
<protein>
    <submittedName>
        <fullName evidence="6">Transcriptional regulator</fullName>
    </submittedName>
</protein>
<comment type="caution">
    <text evidence="6">The sequence shown here is derived from an EMBL/GenBank/DDBJ whole genome shotgun (WGS) entry which is preliminary data.</text>
</comment>
<dbReference type="Pfam" id="PF01614">
    <property type="entry name" value="IclR_C"/>
    <property type="match status" value="1"/>
</dbReference>
<keyword evidence="3" id="KW-0804">Transcription</keyword>
<dbReference type="AlphaFoldDB" id="A0A8J3TPI8"/>
<evidence type="ECO:0000256" key="3">
    <source>
        <dbReference type="ARBA" id="ARBA00023163"/>
    </source>
</evidence>
<keyword evidence="2" id="KW-0238">DNA-binding</keyword>
<name>A0A8J3TPI8_9ACTN</name>
<dbReference type="SUPFAM" id="SSF55781">
    <property type="entry name" value="GAF domain-like"/>
    <property type="match status" value="1"/>
</dbReference>
<dbReference type="GO" id="GO:0003700">
    <property type="term" value="F:DNA-binding transcription factor activity"/>
    <property type="evidence" value="ECO:0007669"/>
    <property type="project" value="TreeGrafter"/>
</dbReference>
<dbReference type="GO" id="GO:0045892">
    <property type="term" value="P:negative regulation of DNA-templated transcription"/>
    <property type="evidence" value="ECO:0007669"/>
    <property type="project" value="TreeGrafter"/>
</dbReference>
<evidence type="ECO:0000256" key="2">
    <source>
        <dbReference type="ARBA" id="ARBA00023125"/>
    </source>
</evidence>
<dbReference type="SMART" id="SM00346">
    <property type="entry name" value="HTH_ICLR"/>
    <property type="match status" value="1"/>
</dbReference>
<evidence type="ECO:0000256" key="1">
    <source>
        <dbReference type="ARBA" id="ARBA00023015"/>
    </source>
</evidence>
<dbReference type="PROSITE" id="PS51077">
    <property type="entry name" value="HTH_ICLR"/>
    <property type="match status" value="1"/>
</dbReference>
<dbReference type="PANTHER" id="PTHR30136">
    <property type="entry name" value="HELIX-TURN-HELIX TRANSCRIPTIONAL REGULATOR, ICLR FAMILY"/>
    <property type="match status" value="1"/>
</dbReference>
<dbReference type="PROSITE" id="PS51078">
    <property type="entry name" value="ICLR_ED"/>
    <property type="match status" value="1"/>
</dbReference>
<dbReference type="Gene3D" id="3.30.450.40">
    <property type="match status" value="2"/>
</dbReference>
<accession>A0A8J3TPI8</accession>
<gene>
    <name evidence="6" type="ORF">Pme01_46320</name>
</gene>
<dbReference type="EMBL" id="BOON01000045">
    <property type="protein sequence ID" value="GII25035.1"/>
    <property type="molecule type" value="Genomic_DNA"/>
</dbReference>
<dbReference type="InterPro" id="IPR005471">
    <property type="entry name" value="Tscrpt_reg_IclR_N"/>
</dbReference>
<dbReference type="InterPro" id="IPR050707">
    <property type="entry name" value="HTH_MetabolicPath_Reg"/>
</dbReference>
<evidence type="ECO:0000313" key="7">
    <source>
        <dbReference type="Proteomes" id="UP000599074"/>
    </source>
</evidence>
<keyword evidence="1" id="KW-0805">Transcription regulation</keyword>
<feature type="domain" description="IclR-ED" evidence="5">
    <location>
        <begin position="64"/>
        <end position="225"/>
    </location>
</feature>
<dbReference type="InterPro" id="IPR014757">
    <property type="entry name" value="Tscrpt_reg_IclR_C"/>
</dbReference>
<dbReference type="InterPro" id="IPR036388">
    <property type="entry name" value="WH-like_DNA-bd_sf"/>
</dbReference>
<dbReference type="Proteomes" id="UP000599074">
    <property type="component" value="Unassembled WGS sequence"/>
</dbReference>
<organism evidence="6 7">
    <name type="scientific">Planosporangium mesophilum</name>
    <dbReference type="NCBI Taxonomy" id="689768"/>
    <lineage>
        <taxon>Bacteria</taxon>
        <taxon>Bacillati</taxon>
        <taxon>Actinomycetota</taxon>
        <taxon>Actinomycetes</taxon>
        <taxon>Micromonosporales</taxon>
        <taxon>Micromonosporaceae</taxon>
        <taxon>Planosporangium</taxon>
    </lineage>
</organism>
<sequence>MTQAPYSQTLDRGLRVLEVLAAADRPMSIVDLTRSIGVHRSIVYRMVRTLEEHRLVARTGDGLYELGLGLPALARSVNSALQSAALAALSDLADDVGMTAFIVVPEGDDVVTLLSVEPRRANVHVAYRPGNRHPVTRGAPGIAVLAGRPPQPDDPARVTAARAAGWAYSYSEVLSGMRSVAAPVVDRRGDVPASVAVVYVAEDTDRAVLGARVAAAAAAVAARLP</sequence>
<dbReference type="PANTHER" id="PTHR30136:SF24">
    <property type="entry name" value="HTH-TYPE TRANSCRIPTIONAL REPRESSOR ALLR"/>
    <property type="match status" value="1"/>
</dbReference>
<evidence type="ECO:0000259" key="5">
    <source>
        <dbReference type="PROSITE" id="PS51078"/>
    </source>
</evidence>
<evidence type="ECO:0000259" key="4">
    <source>
        <dbReference type="PROSITE" id="PS51077"/>
    </source>
</evidence>
<dbReference type="InterPro" id="IPR036390">
    <property type="entry name" value="WH_DNA-bd_sf"/>
</dbReference>
<dbReference type="Pfam" id="PF09339">
    <property type="entry name" value="HTH_IclR"/>
    <property type="match status" value="1"/>
</dbReference>
<dbReference type="GO" id="GO:0003677">
    <property type="term" value="F:DNA binding"/>
    <property type="evidence" value="ECO:0007669"/>
    <property type="project" value="UniProtKB-KW"/>
</dbReference>
<feature type="domain" description="HTH iclR-type" evidence="4">
    <location>
        <begin position="7"/>
        <end position="68"/>
    </location>
</feature>
<evidence type="ECO:0000313" key="6">
    <source>
        <dbReference type="EMBL" id="GII25035.1"/>
    </source>
</evidence>
<proteinExistence type="predicted"/>
<dbReference type="SUPFAM" id="SSF46785">
    <property type="entry name" value="Winged helix' DNA-binding domain"/>
    <property type="match status" value="1"/>
</dbReference>
<keyword evidence="7" id="KW-1185">Reference proteome</keyword>
<dbReference type="Gene3D" id="1.10.10.10">
    <property type="entry name" value="Winged helix-like DNA-binding domain superfamily/Winged helix DNA-binding domain"/>
    <property type="match status" value="1"/>
</dbReference>